<protein>
    <submittedName>
        <fullName evidence="2">Uncharacterized protein</fullName>
    </submittedName>
</protein>
<name>A0A9W8NAQ8_9PEZI</name>
<reference evidence="2" key="1">
    <citation type="submission" date="2022-07" db="EMBL/GenBank/DDBJ databases">
        <title>Genome Sequence of Xylaria arbuscula.</title>
        <authorList>
            <person name="Buettner E."/>
        </authorList>
    </citation>
    <scope>NUCLEOTIDE SEQUENCE</scope>
    <source>
        <strain evidence="2">VT107</strain>
    </source>
</reference>
<evidence type="ECO:0000256" key="1">
    <source>
        <dbReference type="SAM" id="MobiDB-lite"/>
    </source>
</evidence>
<organism evidence="2 3">
    <name type="scientific">Xylaria arbuscula</name>
    <dbReference type="NCBI Taxonomy" id="114810"/>
    <lineage>
        <taxon>Eukaryota</taxon>
        <taxon>Fungi</taxon>
        <taxon>Dikarya</taxon>
        <taxon>Ascomycota</taxon>
        <taxon>Pezizomycotina</taxon>
        <taxon>Sordariomycetes</taxon>
        <taxon>Xylariomycetidae</taxon>
        <taxon>Xylariales</taxon>
        <taxon>Xylariaceae</taxon>
        <taxon>Xylaria</taxon>
    </lineage>
</organism>
<feature type="compositionally biased region" description="Basic and acidic residues" evidence="1">
    <location>
        <begin position="219"/>
        <end position="234"/>
    </location>
</feature>
<comment type="caution">
    <text evidence="2">The sequence shown here is derived from an EMBL/GenBank/DDBJ whole genome shotgun (WGS) entry which is preliminary data.</text>
</comment>
<gene>
    <name evidence="2" type="ORF">NPX13_g7526</name>
</gene>
<evidence type="ECO:0000313" key="3">
    <source>
        <dbReference type="Proteomes" id="UP001148614"/>
    </source>
</evidence>
<proteinExistence type="predicted"/>
<dbReference type="Proteomes" id="UP001148614">
    <property type="component" value="Unassembled WGS sequence"/>
</dbReference>
<feature type="compositionally biased region" description="Gly residues" evidence="1">
    <location>
        <begin position="243"/>
        <end position="254"/>
    </location>
</feature>
<sequence length="254" mass="27047">MSKKLTRFLAAVSNLNLGSLGVNNTESAKPRKAFTAIPPRETGRVGVDADYPRNTAQHVEKRQYADQIPFVFCPETFGKPPKNCDLCGGDNYHHGICNNLLLSGRQLISCLNSGYGCTGYYCKCSHEGEDHNPQITLTTVVNGQTGTVVYEPLTLTQYSNLRYHTTVTLTDVATTTTSDGATGLETALAVVFAGGIAWIAISESGGAAAIAAIEPPTQKPEDAKEDDRSCKRDPEEECPDCGGSDGYGLCSGGD</sequence>
<feature type="region of interest" description="Disordered" evidence="1">
    <location>
        <begin position="213"/>
        <end position="254"/>
    </location>
</feature>
<keyword evidence="3" id="KW-1185">Reference proteome</keyword>
<accession>A0A9W8NAQ8</accession>
<dbReference type="AlphaFoldDB" id="A0A9W8NAQ8"/>
<dbReference type="EMBL" id="JANPWZ010001493">
    <property type="protein sequence ID" value="KAJ3565379.1"/>
    <property type="molecule type" value="Genomic_DNA"/>
</dbReference>
<evidence type="ECO:0000313" key="2">
    <source>
        <dbReference type="EMBL" id="KAJ3565379.1"/>
    </source>
</evidence>